<dbReference type="KEGG" id="gah:GAH_00721"/>
<feature type="transmembrane region" description="Helical" evidence="1">
    <location>
        <begin position="6"/>
        <end position="23"/>
    </location>
</feature>
<keyword evidence="3" id="KW-1185">Reference proteome</keyword>
<keyword evidence="1" id="KW-0812">Transmembrane</keyword>
<evidence type="ECO:0000313" key="3">
    <source>
        <dbReference type="Proteomes" id="UP000034723"/>
    </source>
</evidence>
<sequence length="180" mass="20847">MKALKTFLTLLIILSITALIIWYRTPELYESKDFSKKVDEPHKLNRTHEYQLPSKGGYYLKISDTEQSKIYLVNVSAKFGKYDRNLWQYVEKGDTCVIISGVIRNDYDEDYYIPLSAVLYNSEGEKTGMVVQPERPDRFTVVHVKSGEIAIFKLYVLCNECDAVDYEVFIPFKPSKIPPP</sequence>
<protein>
    <submittedName>
        <fullName evidence="2">Uncharacterized protein</fullName>
    </submittedName>
</protein>
<dbReference type="AlphaFoldDB" id="A0A0F7IIN9"/>
<accession>A0A0F7IIN9</accession>
<keyword evidence="1" id="KW-0472">Membrane</keyword>
<dbReference type="InParanoid" id="A0A0F7IIN9"/>
<gene>
    <name evidence="2" type="ORF">GAH_00721</name>
</gene>
<organism evidence="2 3">
    <name type="scientific">Geoglobus ahangari</name>
    <dbReference type="NCBI Taxonomy" id="113653"/>
    <lineage>
        <taxon>Archaea</taxon>
        <taxon>Methanobacteriati</taxon>
        <taxon>Methanobacteriota</taxon>
        <taxon>Archaeoglobi</taxon>
        <taxon>Archaeoglobales</taxon>
        <taxon>Archaeoglobaceae</taxon>
        <taxon>Geoglobus</taxon>
    </lineage>
</organism>
<keyword evidence="1" id="KW-1133">Transmembrane helix</keyword>
<dbReference type="HOGENOM" id="CLU_1514611_0_0_2"/>
<dbReference type="EMBL" id="CP011267">
    <property type="protein sequence ID" value="AKG91944.1"/>
    <property type="molecule type" value="Genomic_DNA"/>
</dbReference>
<dbReference type="STRING" id="113653.GAH_00721"/>
<reference evidence="2 3" key="1">
    <citation type="submission" date="2015-04" db="EMBL/GenBank/DDBJ databases">
        <title>The complete genome sequence of the hyperthermophilic, obligate iron-reducing archaeon Geoglobus ahangari strain 234T.</title>
        <authorList>
            <person name="Manzella M.P."/>
            <person name="Holmes D.E."/>
            <person name="Rocheleau J.M."/>
            <person name="Chung A."/>
            <person name="Reguera G."/>
            <person name="Kashefi K."/>
        </authorList>
    </citation>
    <scope>NUCLEOTIDE SEQUENCE [LARGE SCALE GENOMIC DNA]</scope>
    <source>
        <strain evidence="2 3">234</strain>
    </source>
</reference>
<name>A0A0F7IIN9_9EURY</name>
<evidence type="ECO:0000313" key="2">
    <source>
        <dbReference type="EMBL" id="AKG91944.1"/>
    </source>
</evidence>
<dbReference type="Proteomes" id="UP000034723">
    <property type="component" value="Chromosome"/>
</dbReference>
<evidence type="ECO:0000256" key="1">
    <source>
        <dbReference type="SAM" id="Phobius"/>
    </source>
</evidence>
<proteinExistence type="predicted"/>